<dbReference type="Proteomes" id="UP000053424">
    <property type="component" value="Unassembled WGS sequence"/>
</dbReference>
<evidence type="ECO:0000313" key="2">
    <source>
        <dbReference type="EMBL" id="KIM36394.1"/>
    </source>
</evidence>
<sequence>MVDFAIKYRAAIDAITSNHDLNLRKYELADAEWVIAIFKHATLFFSCDTPSISTVIPAMDHIDTHLATATQNLTYPASIRAALAIGKATLNRYYNKMDYSEVYRIAMGMFCLTTYYYFTDSFSVLHPRHKLHYFKTAGWEDGWIKTAHAIVRAEFYRTYAFMDIDDEVEPTNEVREQVNLLFL</sequence>
<proteinExistence type="predicted"/>
<keyword evidence="1" id="KW-0812">Transmembrane</keyword>
<keyword evidence="1" id="KW-1133">Transmembrane helix</keyword>
<dbReference type="HOGENOM" id="CLU_099691_0_0_1"/>
<dbReference type="STRING" id="686832.A0A0C3BWD1"/>
<keyword evidence="1" id="KW-0472">Membrane</keyword>
<accession>A0A0C3BWD1</accession>
<reference evidence="2 3" key="1">
    <citation type="submission" date="2014-04" db="EMBL/GenBank/DDBJ databases">
        <authorList>
            <consortium name="DOE Joint Genome Institute"/>
            <person name="Kuo A."/>
            <person name="Gay G."/>
            <person name="Dore J."/>
            <person name="Kohler A."/>
            <person name="Nagy L.G."/>
            <person name="Floudas D."/>
            <person name="Copeland A."/>
            <person name="Barry K.W."/>
            <person name="Cichocki N."/>
            <person name="Veneault-Fourrey C."/>
            <person name="LaButti K."/>
            <person name="Lindquist E.A."/>
            <person name="Lipzen A."/>
            <person name="Lundell T."/>
            <person name="Morin E."/>
            <person name="Murat C."/>
            <person name="Sun H."/>
            <person name="Tunlid A."/>
            <person name="Henrissat B."/>
            <person name="Grigoriev I.V."/>
            <person name="Hibbett D.S."/>
            <person name="Martin F."/>
            <person name="Nordberg H.P."/>
            <person name="Cantor M.N."/>
            <person name="Hua S.X."/>
        </authorList>
    </citation>
    <scope>NUCLEOTIDE SEQUENCE [LARGE SCALE GENOMIC DNA]</scope>
    <source>
        <strain evidence="3">h7</strain>
    </source>
</reference>
<name>A0A0C3BWD1_HEBCY</name>
<reference evidence="3" key="2">
    <citation type="submission" date="2015-01" db="EMBL/GenBank/DDBJ databases">
        <title>Evolutionary Origins and Diversification of the Mycorrhizal Mutualists.</title>
        <authorList>
            <consortium name="DOE Joint Genome Institute"/>
            <consortium name="Mycorrhizal Genomics Consortium"/>
            <person name="Kohler A."/>
            <person name="Kuo A."/>
            <person name="Nagy L.G."/>
            <person name="Floudas D."/>
            <person name="Copeland A."/>
            <person name="Barry K.W."/>
            <person name="Cichocki N."/>
            <person name="Veneault-Fourrey C."/>
            <person name="LaButti K."/>
            <person name="Lindquist E.A."/>
            <person name="Lipzen A."/>
            <person name="Lundell T."/>
            <person name="Morin E."/>
            <person name="Murat C."/>
            <person name="Riley R."/>
            <person name="Ohm R."/>
            <person name="Sun H."/>
            <person name="Tunlid A."/>
            <person name="Henrissat B."/>
            <person name="Grigoriev I.V."/>
            <person name="Hibbett D.S."/>
            <person name="Martin F."/>
        </authorList>
    </citation>
    <scope>NUCLEOTIDE SEQUENCE [LARGE SCALE GENOMIC DNA]</scope>
    <source>
        <strain evidence="3">h7</strain>
    </source>
</reference>
<dbReference type="OrthoDB" id="3359487at2759"/>
<gene>
    <name evidence="2" type="ORF">M413DRAFT_78168</name>
</gene>
<organism evidence="2 3">
    <name type="scientific">Hebeloma cylindrosporum</name>
    <dbReference type="NCBI Taxonomy" id="76867"/>
    <lineage>
        <taxon>Eukaryota</taxon>
        <taxon>Fungi</taxon>
        <taxon>Dikarya</taxon>
        <taxon>Basidiomycota</taxon>
        <taxon>Agaricomycotina</taxon>
        <taxon>Agaricomycetes</taxon>
        <taxon>Agaricomycetidae</taxon>
        <taxon>Agaricales</taxon>
        <taxon>Agaricineae</taxon>
        <taxon>Hymenogastraceae</taxon>
        <taxon>Hebeloma</taxon>
    </lineage>
</organism>
<protein>
    <submittedName>
        <fullName evidence="2">Uncharacterized protein</fullName>
    </submittedName>
</protein>
<evidence type="ECO:0000256" key="1">
    <source>
        <dbReference type="SAM" id="Phobius"/>
    </source>
</evidence>
<feature type="transmembrane region" description="Helical" evidence="1">
    <location>
        <begin position="102"/>
        <end position="118"/>
    </location>
</feature>
<keyword evidence="3" id="KW-1185">Reference proteome</keyword>
<dbReference type="EMBL" id="KN831805">
    <property type="protein sequence ID" value="KIM36394.1"/>
    <property type="molecule type" value="Genomic_DNA"/>
</dbReference>
<evidence type="ECO:0000313" key="3">
    <source>
        <dbReference type="Proteomes" id="UP000053424"/>
    </source>
</evidence>
<dbReference type="AlphaFoldDB" id="A0A0C3BWD1"/>